<reference evidence="3" key="1">
    <citation type="submission" date="2016-10" db="EMBL/GenBank/DDBJ databases">
        <authorList>
            <person name="Varghese N."/>
            <person name="Submissions S."/>
        </authorList>
    </citation>
    <scope>NUCLEOTIDE SEQUENCE [LARGE SCALE GENOMIC DNA]</scope>
    <source>
        <strain evidence="3">DSM 24450</strain>
    </source>
</reference>
<keyword evidence="1" id="KW-1133">Transmembrane helix</keyword>
<sequence length="86" mass="9383">MFFLRLLLTIKITIMKNKFLYFGLIIGISVGAFLLSADKVDVCHVPPGNPENAHTINIARVAAYVHIALHDGDTMGACGSNEEPEK</sequence>
<dbReference type="STRING" id="593133.SAMN04488006_0343"/>
<proteinExistence type="predicted"/>
<organism evidence="2 3">
    <name type="scientific">Lutibacter maritimus</name>
    <dbReference type="NCBI Taxonomy" id="593133"/>
    <lineage>
        <taxon>Bacteria</taxon>
        <taxon>Pseudomonadati</taxon>
        <taxon>Bacteroidota</taxon>
        <taxon>Flavobacteriia</taxon>
        <taxon>Flavobacteriales</taxon>
        <taxon>Flavobacteriaceae</taxon>
        <taxon>Lutibacter</taxon>
    </lineage>
</organism>
<keyword evidence="1" id="KW-0812">Transmembrane</keyword>
<dbReference type="Proteomes" id="UP000199312">
    <property type="component" value="Unassembled WGS sequence"/>
</dbReference>
<name>A0A1I6NPI6_9FLAO</name>
<keyword evidence="3" id="KW-1185">Reference proteome</keyword>
<protein>
    <submittedName>
        <fullName evidence="2">Uncharacterized protein</fullName>
    </submittedName>
</protein>
<evidence type="ECO:0000256" key="1">
    <source>
        <dbReference type="SAM" id="Phobius"/>
    </source>
</evidence>
<evidence type="ECO:0000313" key="2">
    <source>
        <dbReference type="EMBL" id="SFS29912.1"/>
    </source>
</evidence>
<feature type="transmembrane region" description="Helical" evidence="1">
    <location>
        <begin position="20"/>
        <end position="37"/>
    </location>
</feature>
<evidence type="ECO:0000313" key="3">
    <source>
        <dbReference type="Proteomes" id="UP000199312"/>
    </source>
</evidence>
<accession>A0A1I6NPI6</accession>
<gene>
    <name evidence="2" type="ORF">SAMN04488006_0343</name>
</gene>
<keyword evidence="1" id="KW-0472">Membrane</keyword>
<dbReference type="AlphaFoldDB" id="A0A1I6NPI6"/>
<dbReference type="EMBL" id="FOZP01000001">
    <property type="protein sequence ID" value="SFS29912.1"/>
    <property type="molecule type" value="Genomic_DNA"/>
</dbReference>